<dbReference type="SUPFAM" id="SSF56849">
    <property type="entry name" value="delta-Endotoxin (insectocide), N-terminal domain"/>
    <property type="match status" value="1"/>
</dbReference>
<dbReference type="Pfam" id="PF03944">
    <property type="entry name" value="Endotoxin_C"/>
    <property type="match status" value="1"/>
</dbReference>
<dbReference type="Gene3D" id="2.60.120.260">
    <property type="entry name" value="Galactose-binding domain-like"/>
    <property type="match status" value="1"/>
</dbReference>
<reference evidence="7" key="1">
    <citation type="submission" date="2003-08" db="EMBL/GenBank/DDBJ databases">
        <title>cell-killing toxin gene and other genes in 4,567bp DNA from Bacillus thuringiensis.</title>
        <authorList>
            <person name="Yamashita S."/>
            <person name="Saitoh H."/>
            <person name="Katayama H."/>
            <person name="Akao T."/>
            <person name="Mizuki E."/>
            <person name="Park Y."/>
            <person name="Ohba M."/>
            <person name="Ito A."/>
        </authorList>
    </citation>
    <scope>NUCLEOTIDE SEQUENCE</scope>
    <source>
        <strain evidence="7">A1462</strain>
    </source>
</reference>
<evidence type="ECO:0000256" key="5">
    <source>
        <dbReference type="ARBA" id="ARBA00029653"/>
    </source>
</evidence>
<dbReference type="InterPro" id="IPR038979">
    <property type="entry name" value="Pest_crys"/>
</dbReference>
<dbReference type="GO" id="GO:0090729">
    <property type="term" value="F:toxin activity"/>
    <property type="evidence" value="ECO:0007669"/>
    <property type="project" value="UniProtKB-KW"/>
</dbReference>
<keyword evidence="4" id="KW-0843">Virulence</keyword>
<dbReference type="Gene3D" id="1.20.190.10">
    <property type="entry name" value="Pesticidal crystal protein, N-terminal domain"/>
    <property type="match status" value="1"/>
</dbReference>
<dbReference type="CDD" id="cd23445">
    <property type="entry name" value="beta-trefoil_Ricin_HA17-like"/>
    <property type="match status" value="1"/>
</dbReference>
<dbReference type="SUPFAM" id="SSF50370">
    <property type="entry name" value="Ricin B-like lectins"/>
    <property type="match status" value="1"/>
</dbReference>
<dbReference type="Gene3D" id="2.100.10.10">
    <property type="entry name" value="Pesticidal crystal protein, central domain"/>
    <property type="match status" value="1"/>
</dbReference>
<evidence type="ECO:0000256" key="2">
    <source>
        <dbReference type="ARBA" id="ARBA00022656"/>
    </source>
</evidence>
<dbReference type="PANTHER" id="PTHR37003:SF2">
    <property type="entry name" value="PESTICIDAL CRYSTAL PROTEIN N-TERMINAL DOMAIN-CONTAINING PROTEIN"/>
    <property type="match status" value="1"/>
</dbReference>
<protein>
    <recommendedName>
        <fullName evidence="5">Crystaline entomocidal protoxin</fullName>
    </recommendedName>
</protein>
<dbReference type="GO" id="GO:0001907">
    <property type="term" value="P:symbiont-mediated killing of host cell"/>
    <property type="evidence" value="ECO:0007669"/>
    <property type="project" value="InterPro"/>
</dbReference>
<dbReference type="PROSITE" id="PS50231">
    <property type="entry name" value="RICIN_B_LECTIN"/>
    <property type="match status" value="1"/>
</dbReference>
<dbReference type="Pfam" id="PF00555">
    <property type="entry name" value="Endotoxin_M"/>
    <property type="match status" value="1"/>
</dbReference>
<organism evidence="7">
    <name type="scientific">Bacillus thuringiensis</name>
    <dbReference type="NCBI Taxonomy" id="1428"/>
    <lineage>
        <taxon>Bacteria</taxon>
        <taxon>Bacillati</taxon>
        <taxon>Bacillota</taxon>
        <taxon>Bacilli</taxon>
        <taxon>Bacillales</taxon>
        <taxon>Bacillaceae</taxon>
        <taxon>Bacillus</taxon>
        <taxon>Bacillus cereus group</taxon>
    </lineage>
</organism>
<dbReference type="SUPFAM" id="SSF51096">
    <property type="entry name" value="delta-Endotoxin (insectocide), middle domain"/>
    <property type="match status" value="1"/>
</dbReference>
<dbReference type="PANTHER" id="PTHR37003">
    <property type="entry name" value="ENDOTOXIN_N DOMAIN-CONTAINING PROTEIN-RELATED"/>
    <property type="match status" value="1"/>
</dbReference>
<dbReference type="Gene3D" id="2.80.10.50">
    <property type="match status" value="1"/>
</dbReference>
<dbReference type="InterPro" id="IPR008979">
    <property type="entry name" value="Galactose-bd-like_sf"/>
</dbReference>
<dbReference type="CDD" id="cd04085">
    <property type="entry name" value="delta_endotoxin_C"/>
    <property type="match status" value="1"/>
</dbReference>
<dbReference type="Pfam" id="PF03945">
    <property type="entry name" value="Endotoxin_N"/>
    <property type="match status" value="1"/>
</dbReference>
<dbReference type="Pfam" id="PF14200">
    <property type="entry name" value="RicinB_lectin_2"/>
    <property type="match status" value="1"/>
</dbReference>
<comment type="similarity">
    <text evidence="1">Belongs to the delta endotoxin family.</text>
</comment>
<dbReference type="AlphaFoldDB" id="Q6BE03"/>
<evidence type="ECO:0000259" key="6">
    <source>
        <dbReference type="SMART" id="SM00458"/>
    </source>
</evidence>
<dbReference type="InterPro" id="IPR035992">
    <property type="entry name" value="Ricin_B-like_lectins"/>
</dbReference>
<dbReference type="GO" id="GO:0030435">
    <property type="term" value="P:sporulation resulting in formation of a cellular spore"/>
    <property type="evidence" value="ECO:0007669"/>
    <property type="project" value="UniProtKB-KW"/>
</dbReference>
<evidence type="ECO:0000256" key="3">
    <source>
        <dbReference type="ARBA" id="ARBA00022969"/>
    </source>
</evidence>
<name>Q6BE03_BACTU</name>
<dbReference type="InterPro" id="IPR005638">
    <property type="entry name" value="Pest_crys_dom-III"/>
</dbReference>
<dbReference type="GO" id="GO:0005102">
    <property type="term" value="F:signaling receptor binding"/>
    <property type="evidence" value="ECO:0007669"/>
    <property type="project" value="InterPro"/>
</dbReference>
<dbReference type="SMR" id="Q6BE03"/>
<evidence type="ECO:0000256" key="1">
    <source>
        <dbReference type="ARBA" id="ARBA00007819"/>
    </source>
</evidence>
<dbReference type="InterPro" id="IPR005639">
    <property type="entry name" value="Pest_crys_dom_I"/>
</dbReference>
<dbReference type="CAZy" id="CBM13">
    <property type="family name" value="Carbohydrate-Binding Module Family 13"/>
</dbReference>
<evidence type="ECO:0000256" key="4">
    <source>
        <dbReference type="ARBA" id="ARBA00023026"/>
    </source>
</evidence>
<dbReference type="InterPro" id="IPR000772">
    <property type="entry name" value="Ricin_B_lectin"/>
</dbReference>
<dbReference type="SUPFAM" id="SSF49785">
    <property type="entry name" value="Galactose-binding domain-like"/>
    <property type="match status" value="1"/>
</dbReference>
<feature type="domain" description="Ricin B lectin" evidence="6">
    <location>
        <begin position="672"/>
        <end position="808"/>
    </location>
</feature>
<accession>Q6BE03</accession>
<dbReference type="InterPro" id="IPR036399">
    <property type="entry name" value="Pest_cryst_cen_dom_sf"/>
</dbReference>
<dbReference type="InterPro" id="IPR036716">
    <property type="entry name" value="Pest_crys_N_sf"/>
</dbReference>
<dbReference type="SMART" id="SM00458">
    <property type="entry name" value="RICIN"/>
    <property type="match status" value="1"/>
</dbReference>
<dbReference type="InterPro" id="IPR001178">
    <property type="entry name" value="Pest_cryst_dom_II"/>
</dbReference>
<keyword evidence="2" id="KW-0800">Toxin</keyword>
<evidence type="ECO:0000313" key="7">
    <source>
        <dbReference type="EMBL" id="BAD35166.1"/>
    </source>
</evidence>
<sequence>MNQNYNNNGLEILDSGGVCSPRYPLANAPGSELQNMGYKEWLEMCSIKGAETFADKSTLSAQSQEGLRTAITIALSLLSNLPGPFGYPAKLLSIIFPFLWPTNTQAQWEAFMKVVEELVDQKIETFARDQAIQRLRGIQDVISLYQRDAKNFNDYPTSEPIQRQLLSQFTATNTFIVGSMSLFRVGRHEVPLLTTFVQAANLHLLLLRDAIMFGESWGMCPVTVAGYQNDFNNRIADYTDYSVSIYNQGLQKAKTLKANLRDYEKYPWARYYNSSVGPEFAYGDMENWNLYNNYRRDMTLMVLDLVALWPTYNPQQYPIAPKIQLTREIYTELRGNAGNTKRPSMDAIDAELIPPPRLFTWLESVDMHRWPTSAGYYYYTFQNAGIKHRYKYTLDSQTLTSSLRGASGNNFNLVPAEETINRVQNQHGEGLYTFSFYRSGQSDPFLNIGTTADKPYVSTMNRIPVEGDQTQANHRLSWITGMVIPELSIPAFGHYNPTYISCAAEGWTHLSVERSNEIKSDKITQIPAVKAFQLSNNASVVRGPGSTGGDLVQFSATSSGNKQLWIKVKPTTIALGRRFKVRIRYAAAANVTFTVQKCVTGVACWETATKSVTTTYSGTLTYNAFKYVDIFEIPANESEFSLEFLSTSGGPIYIDKIEFIPVNPIPEPPVPEGIYQIVTALNNSSVVDMDPGTWGTRHNVHLWQNNNTNNQKWRFVYNSSQGAYQIRNLADENLVLTREGANVKVVSYQNNNTAQYWIIEDAGNEYVYLKSKADPSRVLDVTGSSTQNGTNIQVWSNYGTLNQKFKLVKL</sequence>
<dbReference type="EMBL" id="AB116652">
    <property type="protein sequence ID" value="BAD35166.1"/>
    <property type="molecule type" value="Genomic_DNA"/>
</dbReference>
<proteinExistence type="inferred from homology"/>
<keyword evidence="3" id="KW-0749">Sporulation</keyword>
<gene>
    <name evidence="7" type="primary">cry42Aa1</name>
</gene>